<name>A0A810AW51_9BRAD</name>
<dbReference type="EMBL" id="AP023096">
    <property type="protein sequence ID" value="BCE67925.1"/>
    <property type="molecule type" value="Genomic_DNA"/>
</dbReference>
<proteinExistence type="predicted"/>
<sequence length="69" mass="7917">MSEWLSDRIAEDAARRIYESQQSRLSDQSSPAAKRAWRSEDVPTKFWDSYVEDARAALSLTSVIVQKIL</sequence>
<evidence type="ECO:0000256" key="1">
    <source>
        <dbReference type="SAM" id="MobiDB-lite"/>
    </source>
</evidence>
<reference evidence="3" key="2">
    <citation type="submission" date="2020-05" db="EMBL/GenBank/DDBJ databases">
        <title>Complete genome sequence of Bradyrhizobium diazoefficiens XF6 isolated from soybean nodule.</title>
        <authorList>
            <person name="Noda R."/>
            <person name="Kakizaki K."/>
            <person name="Minamisawa K."/>
        </authorList>
    </citation>
    <scope>NUCLEOTIDE SEQUENCE</scope>
    <source>
        <strain evidence="3">XF6</strain>
    </source>
</reference>
<feature type="region of interest" description="Disordered" evidence="1">
    <location>
        <begin position="20"/>
        <end position="39"/>
    </location>
</feature>
<protein>
    <submittedName>
        <fullName evidence="3">Uncharacterized protein</fullName>
    </submittedName>
</protein>
<accession>A0A810AW51</accession>
<feature type="compositionally biased region" description="Polar residues" evidence="1">
    <location>
        <begin position="20"/>
        <end position="31"/>
    </location>
</feature>
<gene>
    <name evidence="2" type="ORF">XF5B_67560</name>
    <name evidence="3" type="ORF">XF6B_67240</name>
</gene>
<evidence type="ECO:0000313" key="3">
    <source>
        <dbReference type="EMBL" id="BCE67925.1"/>
    </source>
</evidence>
<reference evidence="2" key="1">
    <citation type="submission" date="2020-05" db="EMBL/GenBank/DDBJ databases">
        <title>Complete genome sequence of Bradyrhizobium diazoefficiens XF5 isolated from soybean nodule.</title>
        <authorList>
            <person name="Noda R."/>
            <person name="Kakizaki K."/>
            <person name="Minamisawa K."/>
        </authorList>
    </citation>
    <scope>NUCLEOTIDE SEQUENCE</scope>
    <source>
        <strain evidence="2">XF5</strain>
    </source>
</reference>
<dbReference type="AlphaFoldDB" id="A0A810AW51"/>
<dbReference type="RefSeq" id="WP_182869303.1">
    <property type="nucleotide sequence ID" value="NZ_AP022638.1"/>
</dbReference>
<dbReference type="EMBL" id="AP023095">
    <property type="protein sequence ID" value="BCE59244.1"/>
    <property type="molecule type" value="Genomic_DNA"/>
</dbReference>
<evidence type="ECO:0000313" key="2">
    <source>
        <dbReference type="EMBL" id="BCE59244.1"/>
    </source>
</evidence>
<organism evidence="3">
    <name type="scientific">Bradyrhizobium diazoefficiens</name>
    <dbReference type="NCBI Taxonomy" id="1355477"/>
    <lineage>
        <taxon>Bacteria</taxon>
        <taxon>Pseudomonadati</taxon>
        <taxon>Pseudomonadota</taxon>
        <taxon>Alphaproteobacteria</taxon>
        <taxon>Hyphomicrobiales</taxon>
        <taxon>Nitrobacteraceae</taxon>
        <taxon>Bradyrhizobium</taxon>
    </lineage>
</organism>